<accession>A0A4R5DT64</accession>
<dbReference type="Proteomes" id="UP000294850">
    <property type="component" value="Unassembled WGS sequence"/>
</dbReference>
<dbReference type="RefSeq" id="WP_131958544.1">
    <property type="nucleotide sequence ID" value="NZ_SMFL01000004.1"/>
</dbReference>
<gene>
    <name evidence="1" type="ORF">E0F88_12215</name>
</gene>
<comment type="caution">
    <text evidence="1">The sequence shown here is derived from an EMBL/GenBank/DDBJ whole genome shotgun (WGS) entry which is preliminary data.</text>
</comment>
<organism evidence="1 2">
    <name type="scientific">Dyadobacter psychrotolerans</name>
    <dbReference type="NCBI Taxonomy" id="2541721"/>
    <lineage>
        <taxon>Bacteria</taxon>
        <taxon>Pseudomonadati</taxon>
        <taxon>Bacteroidota</taxon>
        <taxon>Cytophagia</taxon>
        <taxon>Cytophagales</taxon>
        <taxon>Spirosomataceae</taxon>
        <taxon>Dyadobacter</taxon>
    </lineage>
</organism>
<proteinExistence type="predicted"/>
<name>A0A4R5DT64_9BACT</name>
<sequence length="62" mass="7289">MNSITTPRVTAKRLNANWRNVFQTAKDAQIRRLMWQREELRKDNALLLSTIAKNGITNFYLP</sequence>
<keyword evidence="2" id="KW-1185">Reference proteome</keyword>
<protein>
    <submittedName>
        <fullName evidence="1">Uncharacterized protein</fullName>
    </submittedName>
</protein>
<evidence type="ECO:0000313" key="2">
    <source>
        <dbReference type="Proteomes" id="UP000294850"/>
    </source>
</evidence>
<reference evidence="1 2" key="1">
    <citation type="submission" date="2019-03" db="EMBL/GenBank/DDBJ databases">
        <title>Dyadobacter AR-3-6 sp. nov., isolated from arctic soil.</title>
        <authorList>
            <person name="Chaudhary D.K."/>
        </authorList>
    </citation>
    <scope>NUCLEOTIDE SEQUENCE [LARGE SCALE GENOMIC DNA]</scope>
    <source>
        <strain evidence="1 2">AR-3-6</strain>
    </source>
</reference>
<dbReference type="EMBL" id="SMFL01000004">
    <property type="protein sequence ID" value="TDE15281.1"/>
    <property type="molecule type" value="Genomic_DNA"/>
</dbReference>
<evidence type="ECO:0000313" key="1">
    <source>
        <dbReference type="EMBL" id="TDE15281.1"/>
    </source>
</evidence>
<dbReference type="AlphaFoldDB" id="A0A4R5DT64"/>